<keyword evidence="3" id="KW-1185">Reference proteome</keyword>
<dbReference type="Proteomes" id="UP000266188">
    <property type="component" value="Unassembled WGS sequence"/>
</dbReference>
<sequence length="97" mass="10010">MTSNPHQGGSLTEMAAEGTTIPNDAGIQNTIPSVPRPDQLEENSQFHNQGLAEPNRAAAADNATDVPRSTRDRAGTGEVITGTGNTIGANQAEGKNV</sequence>
<reference evidence="3" key="1">
    <citation type="submission" date="2017-02" db="EMBL/GenBank/DDBJ databases">
        <authorList>
            <person name="Tafer H."/>
            <person name="Lopandic K."/>
        </authorList>
    </citation>
    <scope>NUCLEOTIDE SEQUENCE [LARGE SCALE GENOMIC DNA]</scope>
    <source>
        <strain evidence="3">CBS 366.77</strain>
    </source>
</reference>
<evidence type="ECO:0000313" key="3">
    <source>
        <dbReference type="Proteomes" id="UP000266188"/>
    </source>
</evidence>
<evidence type="ECO:0000313" key="2">
    <source>
        <dbReference type="EMBL" id="RJE23147.1"/>
    </source>
</evidence>
<comment type="caution">
    <text evidence="2">The sequence shown here is derived from an EMBL/GenBank/DDBJ whole genome shotgun (WGS) entry which is preliminary data.</text>
</comment>
<feature type="region of interest" description="Disordered" evidence="1">
    <location>
        <begin position="1"/>
        <end position="97"/>
    </location>
</feature>
<feature type="compositionally biased region" description="Polar residues" evidence="1">
    <location>
        <begin position="1"/>
        <end position="10"/>
    </location>
</feature>
<proteinExistence type="predicted"/>
<accession>A0A3A2ZNY0</accession>
<dbReference type="AlphaFoldDB" id="A0A3A2ZNY0"/>
<gene>
    <name evidence="2" type="ORF">PHISCL_04503</name>
</gene>
<feature type="compositionally biased region" description="Polar residues" evidence="1">
    <location>
        <begin position="20"/>
        <end position="32"/>
    </location>
</feature>
<organism evidence="2 3">
    <name type="scientific">Aspergillus sclerotialis</name>
    <dbReference type="NCBI Taxonomy" id="2070753"/>
    <lineage>
        <taxon>Eukaryota</taxon>
        <taxon>Fungi</taxon>
        <taxon>Dikarya</taxon>
        <taxon>Ascomycota</taxon>
        <taxon>Pezizomycotina</taxon>
        <taxon>Eurotiomycetes</taxon>
        <taxon>Eurotiomycetidae</taxon>
        <taxon>Eurotiales</taxon>
        <taxon>Aspergillaceae</taxon>
        <taxon>Aspergillus</taxon>
        <taxon>Aspergillus subgen. Polypaecilum</taxon>
    </lineage>
</organism>
<dbReference type="EMBL" id="MVGC01000133">
    <property type="protein sequence ID" value="RJE23147.1"/>
    <property type="molecule type" value="Genomic_DNA"/>
</dbReference>
<feature type="compositionally biased region" description="Low complexity" evidence="1">
    <location>
        <begin position="52"/>
        <end position="67"/>
    </location>
</feature>
<dbReference type="OrthoDB" id="5416172at2759"/>
<name>A0A3A2ZNY0_9EURO</name>
<evidence type="ECO:0000256" key="1">
    <source>
        <dbReference type="SAM" id="MobiDB-lite"/>
    </source>
</evidence>
<protein>
    <submittedName>
        <fullName evidence="2">Uncharacterized protein</fullName>
    </submittedName>
</protein>